<gene>
    <name evidence="3" type="ORF">A3770_10p58390</name>
</gene>
<keyword evidence="4" id="KW-1185">Reference proteome</keyword>
<dbReference type="GO" id="GO:0042134">
    <property type="term" value="F:rRNA primary transcript binding"/>
    <property type="evidence" value="ECO:0007669"/>
    <property type="project" value="InterPro"/>
</dbReference>
<dbReference type="PANTHER" id="PTHR22734:SF2">
    <property type="entry name" value="U3 SMALL NUCLEOLAR RIBONUCLEOPROTEIN PROTEIN IMP4"/>
    <property type="match status" value="1"/>
</dbReference>
<dbReference type="Gene3D" id="3.40.50.10480">
    <property type="entry name" value="Probable brix-domain ribosomal biogenesis protein"/>
    <property type="match status" value="1"/>
</dbReference>
<dbReference type="PROSITE" id="PS50833">
    <property type="entry name" value="BRIX"/>
    <property type="match status" value="1"/>
</dbReference>
<dbReference type="OrthoDB" id="10253204at2759"/>
<dbReference type="GO" id="GO:0034457">
    <property type="term" value="C:Mpp10 complex"/>
    <property type="evidence" value="ECO:0007669"/>
    <property type="project" value="UniProtKB-ARBA"/>
</dbReference>
<dbReference type="GO" id="GO:0005654">
    <property type="term" value="C:nucleoplasm"/>
    <property type="evidence" value="ECO:0007669"/>
    <property type="project" value="UniProtKB-ARBA"/>
</dbReference>
<dbReference type="InterPro" id="IPR044281">
    <property type="entry name" value="IMP4/RPF1"/>
</dbReference>
<name>A0A5B8MSK6_9CHLO</name>
<reference evidence="3 4" key="1">
    <citation type="submission" date="2018-07" db="EMBL/GenBank/DDBJ databases">
        <title>The complete nuclear genome of the prasinophyte Chloropicon primus (CCMP1205).</title>
        <authorList>
            <person name="Pombert J.-F."/>
            <person name="Otis C."/>
            <person name="Turmel M."/>
            <person name="Lemieux C."/>
        </authorList>
    </citation>
    <scope>NUCLEOTIDE SEQUENCE [LARGE SCALE GENOMIC DNA]</scope>
    <source>
        <strain evidence="3 4">CCMP1205</strain>
    </source>
</reference>
<evidence type="ECO:0000259" key="2">
    <source>
        <dbReference type="PROSITE" id="PS50833"/>
    </source>
</evidence>
<feature type="region of interest" description="Disordered" evidence="1">
    <location>
        <begin position="23"/>
        <end position="45"/>
    </location>
</feature>
<dbReference type="Proteomes" id="UP000316726">
    <property type="component" value="Chromosome 10"/>
</dbReference>
<dbReference type="EMBL" id="CP031043">
    <property type="protein sequence ID" value="QDZ23321.1"/>
    <property type="molecule type" value="Genomic_DNA"/>
</dbReference>
<dbReference type="PANTHER" id="PTHR22734">
    <property type="entry name" value="U3 SMALL NUCLEOLAR RIBONUCLEOPROTEIN PROTEIN IMP4"/>
    <property type="match status" value="1"/>
</dbReference>
<dbReference type="STRING" id="1764295.A0A5B8MSK6"/>
<accession>A0A5B8MSK6</accession>
<evidence type="ECO:0000256" key="1">
    <source>
        <dbReference type="SAM" id="MobiDB-lite"/>
    </source>
</evidence>
<feature type="domain" description="Brix" evidence="2">
    <location>
        <begin position="83"/>
        <end position="268"/>
    </location>
</feature>
<dbReference type="FunFam" id="3.40.50.10480:FF:000001">
    <property type="entry name" value="IMP4, U3 small nucleolar ribonucleoprotein"/>
    <property type="match status" value="1"/>
</dbReference>
<dbReference type="GO" id="GO:0006364">
    <property type="term" value="P:rRNA processing"/>
    <property type="evidence" value="ECO:0007669"/>
    <property type="project" value="InterPro"/>
</dbReference>
<dbReference type="SUPFAM" id="SSF52954">
    <property type="entry name" value="Class II aaRS ABD-related"/>
    <property type="match status" value="1"/>
</dbReference>
<dbReference type="AlphaFoldDB" id="A0A5B8MSK6"/>
<dbReference type="Pfam" id="PF04427">
    <property type="entry name" value="Brix"/>
    <property type="match status" value="1"/>
</dbReference>
<dbReference type="InterPro" id="IPR007109">
    <property type="entry name" value="Brix"/>
</dbReference>
<dbReference type="GO" id="GO:0032040">
    <property type="term" value="C:small-subunit processome"/>
    <property type="evidence" value="ECO:0007669"/>
    <property type="project" value="TreeGrafter"/>
</dbReference>
<evidence type="ECO:0000313" key="3">
    <source>
        <dbReference type="EMBL" id="QDZ23321.1"/>
    </source>
</evidence>
<dbReference type="SMART" id="SM00879">
    <property type="entry name" value="Brix"/>
    <property type="match status" value="1"/>
</dbReference>
<proteinExistence type="predicted"/>
<organism evidence="3 4">
    <name type="scientific">Chloropicon primus</name>
    <dbReference type="NCBI Taxonomy" id="1764295"/>
    <lineage>
        <taxon>Eukaryota</taxon>
        <taxon>Viridiplantae</taxon>
        <taxon>Chlorophyta</taxon>
        <taxon>Chloropicophyceae</taxon>
        <taxon>Chloropicales</taxon>
        <taxon>Chloropicaceae</taxon>
        <taxon>Chloropicon</taxon>
    </lineage>
</organism>
<keyword evidence="3" id="KW-0687">Ribonucleoprotein</keyword>
<protein>
    <submittedName>
        <fullName evidence="3">U3 small nucleolar ribonucleoprotein</fullName>
    </submittedName>
</protein>
<dbReference type="GO" id="GO:0042274">
    <property type="term" value="P:ribosomal small subunit biogenesis"/>
    <property type="evidence" value="ECO:0007669"/>
    <property type="project" value="UniProtKB-ARBA"/>
</dbReference>
<dbReference type="GO" id="GO:0030515">
    <property type="term" value="F:snoRNA binding"/>
    <property type="evidence" value="ECO:0007669"/>
    <property type="project" value="TreeGrafter"/>
</dbReference>
<evidence type="ECO:0000313" key="4">
    <source>
        <dbReference type="Proteomes" id="UP000316726"/>
    </source>
</evidence>
<sequence length="290" mass="33995">MLRRQARLRREYLYRKSLEGKEKEEYEKKRQVKQALAEGKPLPTELRAEEQQLRKEVELEDDNTAVVRTHVDDEYNKAGARDPKVLITTSRDPSSRLKAFAKELKLVFPNSQRMNRGNQVIPQMVEAARSHDFTDIVLVQEHRGEPDGMIICHLPFGPTAYFGMYNTVLRHDIQDSEEIGTVSQANPHIIMESFTSKLGQRTSNILKYLFPCTKEESKRTVSFINKTDFICFRHHCFEKDKESREVILKEQGPRFDLKLYQVKLGTLDQTWAENEWVLRPYHNSNKKQKL</sequence>